<proteinExistence type="predicted"/>
<dbReference type="AlphaFoldDB" id="A0AAD7CYH4"/>
<gene>
    <name evidence="2" type="ORF">B0H17DRAFT_1142045</name>
</gene>
<keyword evidence="3" id="KW-1185">Reference proteome</keyword>
<dbReference type="Proteomes" id="UP001221757">
    <property type="component" value="Unassembled WGS sequence"/>
</dbReference>
<evidence type="ECO:0000256" key="1">
    <source>
        <dbReference type="SAM" id="MobiDB-lite"/>
    </source>
</evidence>
<sequence length="286" mass="32211">MERSVLQQPGLINGDGRVSDLCDLDGEGRRRSCDDNGGGQEEGARCVGLYFWRSYKHQSNQSTTTPLPQSNDACFSLDPHFALKDPRVSWHKWRYFEKKRSTETLVPGIARNLRTIFETTGNSCPWKQISGLQWGVRVATPSSVCGPKVFELPSKVTSTSQLKRPSQLSTLLVMYHPEKSPCFQRSSATSRLGQPALVNYTDYNFWGALTELVLDTGRSTSTSASKDLPWNISESRYRRMRVALRHGALTAHDIRAPPAHGEHTEWTEDLEPTETAQDPRDRELSK</sequence>
<organism evidence="2 3">
    <name type="scientific">Mycena rosella</name>
    <name type="common">Pink bonnet</name>
    <name type="synonym">Agaricus rosellus</name>
    <dbReference type="NCBI Taxonomy" id="1033263"/>
    <lineage>
        <taxon>Eukaryota</taxon>
        <taxon>Fungi</taxon>
        <taxon>Dikarya</taxon>
        <taxon>Basidiomycota</taxon>
        <taxon>Agaricomycotina</taxon>
        <taxon>Agaricomycetes</taxon>
        <taxon>Agaricomycetidae</taxon>
        <taxon>Agaricales</taxon>
        <taxon>Marasmiineae</taxon>
        <taxon>Mycenaceae</taxon>
        <taxon>Mycena</taxon>
    </lineage>
</organism>
<accession>A0AAD7CYH4</accession>
<feature type="compositionally biased region" description="Basic and acidic residues" evidence="1">
    <location>
        <begin position="277"/>
        <end position="286"/>
    </location>
</feature>
<reference evidence="2" key="1">
    <citation type="submission" date="2023-03" db="EMBL/GenBank/DDBJ databases">
        <title>Massive genome expansion in bonnet fungi (Mycena s.s.) driven by repeated elements and novel gene families across ecological guilds.</title>
        <authorList>
            <consortium name="Lawrence Berkeley National Laboratory"/>
            <person name="Harder C.B."/>
            <person name="Miyauchi S."/>
            <person name="Viragh M."/>
            <person name="Kuo A."/>
            <person name="Thoen E."/>
            <person name="Andreopoulos B."/>
            <person name="Lu D."/>
            <person name="Skrede I."/>
            <person name="Drula E."/>
            <person name="Henrissat B."/>
            <person name="Morin E."/>
            <person name="Kohler A."/>
            <person name="Barry K."/>
            <person name="LaButti K."/>
            <person name="Morin E."/>
            <person name="Salamov A."/>
            <person name="Lipzen A."/>
            <person name="Mereny Z."/>
            <person name="Hegedus B."/>
            <person name="Baldrian P."/>
            <person name="Stursova M."/>
            <person name="Weitz H."/>
            <person name="Taylor A."/>
            <person name="Grigoriev I.V."/>
            <person name="Nagy L.G."/>
            <person name="Martin F."/>
            <person name="Kauserud H."/>
        </authorList>
    </citation>
    <scope>NUCLEOTIDE SEQUENCE</scope>
    <source>
        <strain evidence="2">CBHHK067</strain>
    </source>
</reference>
<dbReference type="EMBL" id="JARKIE010000185">
    <property type="protein sequence ID" value="KAJ7669704.1"/>
    <property type="molecule type" value="Genomic_DNA"/>
</dbReference>
<evidence type="ECO:0000313" key="3">
    <source>
        <dbReference type="Proteomes" id="UP001221757"/>
    </source>
</evidence>
<feature type="compositionally biased region" description="Basic and acidic residues" evidence="1">
    <location>
        <begin position="252"/>
        <end position="266"/>
    </location>
</feature>
<comment type="caution">
    <text evidence="2">The sequence shown here is derived from an EMBL/GenBank/DDBJ whole genome shotgun (WGS) entry which is preliminary data.</text>
</comment>
<evidence type="ECO:0000313" key="2">
    <source>
        <dbReference type="EMBL" id="KAJ7669704.1"/>
    </source>
</evidence>
<protein>
    <submittedName>
        <fullName evidence="2">Uncharacterized protein</fullName>
    </submittedName>
</protein>
<name>A0AAD7CYH4_MYCRO</name>
<feature type="region of interest" description="Disordered" evidence="1">
    <location>
        <begin position="249"/>
        <end position="286"/>
    </location>
</feature>